<sequence>MALEYRCCGGRSSSTSPSSWCWCYLRGSCMGSPSASCP</sequence>
<reference evidence="1" key="2">
    <citation type="submission" date="2020-03" db="EMBL/GenBank/DDBJ databases">
        <title>The second near-complete assembly of the hexaploid bread wheat (Triticum aestivum) genome.</title>
        <authorList>
            <person name="Zimin A.V."/>
            <person name="Puiu D."/>
            <person name="Shumante A."/>
            <person name="Alonge M."/>
            <person name="Salzberg S.L."/>
        </authorList>
    </citation>
    <scope>NUCLEOTIDE SEQUENCE</scope>
    <source>
        <tissue evidence="1">Leaf</tissue>
    </source>
</reference>
<dbReference type="EMBL" id="CM022224">
    <property type="protein sequence ID" value="KAF7067321.1"/>
    <property type="molecule type" value="Genomic_DNA"/>
</dbReference>
<feature type="non-terminal residue" evidence="1">
    <location>
        <position position="38"/>
    </location>
</feature>
<evidence type="ECO:0000313" key="1">
    <source>
        <dbReference type="EMBL" id="KAF7067321.1"/>
    </source>
</evidence>
<reference evidence="1" key="1">
    <citation type="journal article" date="2017" name="Gigascience">
        <title>The first near-complete assembly of the hexaploid bread wheat genome, Triticum aestivum.</title>
        <authorList>
            <person name="Zimin A.V."/>
            <person name="Puiu D."/>
            <person name="Hall R."/>
            <person name="Kingan S."/>
            <person name="Clavijo B.J."/>
            <person name="Salzberg S.L."/>
        </authorList>
    </citation>
    <scope>NUCLEOTIDE SEQUENCE</scope>
    <source>
        <tissue evidence="1">Leaf</tissue>
    </source>
</reference>
<dbReference type="Proteomes" id="UP000815260">
    <property type="component" value="Chromosome 5B"/>
</dbReference>
<accession>A0A9R1HMA4</accession>
<gene>
    <name evidence="1" type="ORF">CFC21_073226</name>
</gene>
<organism evidence="1">
    <name type="scientific">Triticum aestivum</name>
    <name type="common">Wheat</name>
    <dbReference type="NCBI Taxonomy" id="4565"/>
    <lineage>
        <taxon>Eukaryota</taxon>
        <taxon>Viridiplantae</taxon>
        <taxon>Streptophyta</taxon>
        <taxon>Embryophyta</taxon>
        <taxon>Tracheophyta</taxon>
        <taxon>Spermatophyta</taxon>
        <taxon>Magnoliopsida</taxon>
        <taxon>Liliopsida</taxon>
        <taxon>Poales</taxon>
        <taxon>Poaceae</taxon>
        <taxon>BOP clade</taxon>
        <taxon>Pooideae</taxon>
        <taxon>Triticodae</taxon>
        <taxon>Triticeae</taxon>
        <taxon>Triticinae</taxon>
        <taxon>Triticum</taxon>
    </lineage>
</organism>
<comment type="caution">
    <text evidence="1">The sequence shown here is derived from an EMBL/GenBank/DDBJ whole genome shotgun (WGS) entry which is preliminary data.</text>
</comment>
<dbReference type="AlphaFoldDB" id="A0A9R1HMA4"/>
<proteinExistence type="predicted"/>
<name>A0A9R1HMA4_WHEAT</name>
<protein>
    <submittedName>
        <fullName evidence="1">Uncharacterized protein</fullName>
    </submittedName>
</protein>